<accession>A0A1Y2IM89</accession>
<feature type="domain" description="Fungal-type protein kinase" evidence="2">
    <location>
        <begin position="142"/>
        <end position="235"/>
    </location>
</feature>
<dbReference type="InterPro" id="IPR008266">
    <property type="entry name" value="Tyr_kinase_AS"/>
</dbReference>
<dbReference type="SUPFAM" id="SSF56112">
    <property type="entry name" value="Protein kinase-like (PK-like)"/>
    <property type="match status" value="1"/>
</dbReference>
<dbReference type="PROSITE" id="PS00109">
    <property type="entry name" value="PROTEIN_KINASE_TYR"/>
    <property type="match status" value="1"/>
</dbReference>
<dbReference type="PANTHER" id="PTHR38248:SF2">
    <property type="entry name" value="FUNK1 11"/>
    <property type="match status" value="1"/>
</dbReference>
<dbReference type="PANTHER" id="PTHR38248">
    <property type="entry name" value="FUNK1 6"/>
    <property type="match status" value="1"/>
</dbReference>
<feature type="compositionally biased region" description="Basic residues" evidence="1">
    <location>
        <begin position="874"/>
        <end position="893"/>
    </location>
</feature>
<organism evidence="3 4">
    <name type="scientific">Trametes coccinea (strain BRFM310)</name>
    <name type="common">Pycnoporus coccineus</name>
    <dbReference type="NCBI Taxonomy" id="1353009"/>
    <lineage>
        <taxon>Eukaryota</taxon>
        <taxon>Fungi</taxon>
        <taxon>Dikarya</taxon>
        <taxon>Basidiomycota</taxon>
        <taxon>Agaricomycotina</taxon>
        <taxon>Agaricomycetes</taxon>
        <taxon>Polyporales</taxon>
        <taxon>Polyporaceae</taxon>
        <taxon>Trametes</taxon>
    </lineage>
</organism>
<gene>
    <name evidence="3" type="ORF">PYCCODRAFT_412716</name>
</gene>
<feature type="region of interest" description="Disordered" evidence="1">
    <location>
        <begin position="440"/>
        <end position="478"/>
    </location>
</feature>
<name>A0A1Y2IM89_TRAC3</name>
<dbReference type="Gene3D" id="1.10.510.10">
    <property type="entry name" value="Transferase(Phosphotransferase) domain 1"/>
    <property type="match status" value="1"/>
</dbReference>
<proteinExistence type="predicted"/>
<protein>
    <recommendedName>
        <fullName evidence="2">Fungal-type protein kinase domain-containing protein</fullName>
    </recommendedName>
</protein>
<feature type="region of interest" description="Disordered" evidence="1">
    <location>
        <begin position="830"/>
        <end position="893"/>
    </location>
</feature>
<evidence type="ECO:0000259" key="2">
    <source>
        <dbReference type="Pfam" id="PF17667"/>
    </source>
</evidence>
<feature type="region of interest" description="Disordered" evidence="1">
    <location>
        <begin position="243"/>
        <end position="279"/>
    </location>
</feature>
<dbReference type="Pfam" id="PF17667">
    <property type="entry name" value="Pkinase_fungal"/>
    <property type="match status" value="2"/>
</dbReference>
<feature type="compositionally biased region" description="Basic and acidic residues" evidence="1">
    <location>
        <begin position="243"/>
        <end position="252"/>
    </location>
</feature>
<feature type="compositionally biased region" description="Acidic residues" evidence="1">
    <location>
        <begin position="740"/>
        <end position="752"/>
    </location>
</feature>
<dbReference type="EMBL" id="KZ084106">
    <property type="protein sequence ID" value="OSD02228.1"/>
    <property type="molecule type" value="Genomic_DNA"/>
</dbReference>
<dbReference type="AlphaFoldDB" id="A0A1Y2IM89"/>
<dbReference type="InterPro" id="IPR011009">
    <property type="entry name" value="Kinase-like_dom_sf"/>
</dbReference>
<feature type="region of interest" description="Disordered" evidence="1">
    <location>
        <begin position="722"/>
        <end position="762"/>
    </location>
</feature>
<sequence length="893" mass="100195">MGHTILVDFDTFEKDVLRVEQSWGEDLDLKGPIDHAKWTFQRLFRDASPTEDAIAKTFIDMLNAKDHIGLLKKHSAAFTGNKSSSDGCTAKVDAGIYPQEHTPTEGNPDWTHIRLFIEFKRQGTSLDPFDDDDSSAPEADAQSRTAVRNQILDYARVVHEYQHRICIFGLFVIGPEFRLMRFDHSGIIVTKKENYAQNPRLLLSFLAWFDSLSDEEQGLDPTATLLKKGSRAYRLMDAFAEKNDSDMSHDEGAPVDATPTPYDVSTPPPKPDVPARNTRQQTKAVAAISTMDESYLDAVEPVSGDPRVFRYVRDQFRESLEHDWPRYKLVVGQGEEKRIFLVGKPVWTAFWLFGRGTRGYVALDVKTRRFMFLKDCWRPFYEGVEPEGCYLELLNEDAAKDPRIRVPTVIAHGDVAEQVTFTARYALDCAAAGKVDGQEPRIKASPATAPVATAVDSGTGGDSQQSTDAETLDGPRDDDTDYRLYTHYRIVFKDVCLPFTSVKSSKQLVSCLYNCITTHSLAYSNQRLLHRDISAGNMIIRPTLSSSLDANGMRTVVWHGILTDWELAKKLPPPGESGADKPKEVPRQPERTGTWQFMSVAYVRHHPYHPVSVADELESFFHVLLFYAIRLLRHNIDNARFFISEYFDSYTVGEQSRRRCSRAKRAAMRDGEIEVDDKQLQFMCEDGRVHEALNGLFATLLSYFKARYAVLKWQAIQAQEKASKSAAAPTPAPVNTGATDFDEPPPLEDETDTLLGKRQHEPSPTDIALAAQLDSHVRFLNIIGKAIHPQGKLYWPVKDAVADRLPENYDPRKLILALNEMCTASGMATVDEDPERVPPRKKARTEASEPAELFKAPQPAISRTGGIVSEPSGRARHTRAKGKGKARARGSRS</sequence>
<evidence type="ECO:0000313" key="4">
    <source>
        <dbReference type="Proteomes" id="UP000193067"/>
    </source>
</evidence>
<dbReference type="Proteomes" id="UP000193067">
    <property type="component" value="Unassembled WGS sequence"/>
</dbReference>
<evidence type="ECO:0000313" key="3">
    <source>
        <dbReference type="EMBL" id="OSD02228.1"/>
    </source>
</evidence>
<feature type="compositionally biased region" description="Low complexity" evidence="1">
    <location>
        <begin position="444"/>
        <end position="457"/>
    </location>
</feature>
<reference evidence="3 4" key="1">
    <citation type="journal article" date="2015" name="Biotechnol. Biofuels">
        <title>Enhanced degradation of softwood versus hardwood by the white-rot fungus Pycnoporus coccineus.</title>
        <authorList>
            <person name="Couturier M."/>
            <person name="Navarro D."/>
            <person name="Chevret D."/>
            <person name="Henrissat B."/>
            <person name="Piumi F."/>
            <person name="Ruiz-Duenas F.J."/>
            <person name="Martinez A.T."/>
            <person name="Grigoriev I.V."/>
            <person name="Riley R."/>
            <person name="Lipzen A."/>
            <person name="Berrin J.G."/>
            <person name="Master E.R."/>
            <person name="Rosso M.N."/>
        </authorList>
    </citation>
    <scope>NUCLEOTIDE SEQUENCE [LARGE SCALE GENOMIC DNA]</scope>
    <source>
        <strain evidence="3 4">BRFM310</strain>
    </source>
</reference>
<dbReference type="OrthoDB" id="2749390at2759"/>
<feature type="domain" description="Fungal-type protein kinase" evidence="2">
    <location>
        <begin position="322"/>
        <end position="626"/>
    </location>
</feature>
<dbReference type="InterPro" id="IPR040976">
    <property type="entry name" value="Pkinase_fungal"/>
</dbReference>
<keyword evidence="4" id="KW-1185">Reference proteome</keyword>
<dbReference type="GO" id="GO:0004672">
    <property type="term" value="F:protein kinase activity"/>
    <property type="evidence" value="ECO:0007669"/>
    <property type="project" value="InterPro"/>
</dbReference>
<evidence type="ECO:0000256" key="1">
    <source>
        <dbReference type="SAM" id="MobiDB-lite"/>
    </source>
</evidence>